<dbReference type="NCBIfam" id="TIGR02595">
    <property type="entry name" value="PEP_CTERM"/>
    <property type="match status" value="1"/>
</dbReference>
<keyword evidence="1" id="KW-0732">Signal</keyword>
<feature type="signal peptide" evidence="1">
    <location>
        <begin position="1"/>
        <end position="22"/>
    </location>
</feature>
<sequence>MKTITILETLVAATLVAGQAHAAPLALDGATIITATYNGKADNVLGLDHNFAAEAGSNVSHLDPSGSGVEFLSGDYLFGFDFSDTGLLTVYNNMAIPAGADYRFTFDFGATLAAPIGSFTLVDGSAVNGTSAGVPGLSVLDGHRIGVDLSRVTWNADFGAFTAQIGAAAATDVPEPGSAALMLLGAAGLAAGRRQRAKNAKHA</sequence>
<name>A0A7Z2VX41_9BURK</name>
<reference evidence="3 4" key="1">
    <citation type="submission" date="2020-04" db="EMBL/GenBank/DDBJ databases">
        <title>Genome sequencing of novel species.</title>
        <authorList>
            <person name="Heo J."/>
            <person name="Kim S.-J."/>
            <person name="Kim J.-S."/>
            <person name="Hong S.-B."/>
            <person name="Kwon S.-W."/>
        </authorList>
    </citation>
    <scope>NUCLEOTIDE SEQUENCE [LARGE SCALE GENOMIC DNA]</scope>
    <source>
        <strain evidence="3 4">GN2-R2</strain>
    </source>
</reference>
<feature type="domain" description="Ice-binding protein C-terminal" evidence="2">
    <location>
        <begin position="172"/>
        <end position="194"/>
    </location>
</feature>
<dbReference type="KEGG" id="mfy:HH212_12915"/>
<evidence type="ECO:0000259" key="2">
    <source>
        <dbReference type="Pfam" id="PF07589"/>
    </source>
</evidence>
<evidence type="ECO:0000313" key="4">
    <source>
        <dbReference type="Proteomes" id="UP000502415"/>
    </source>
</evidence>
<evidence type="ECO:0000256" key="1">
    <source>
        <dbReference type="SAM" id="SignalP"/>
    </source>
</evidence>
<dbReference type="EMBL" id="CP051685">
    <property type="protein sequence ID" value="QJE00814.1"/>
    <property type="molecule type" value="Genomic_DNA"/>
</dbReference>
<dbReference type="Proteomes" id="UP000502415">
    <property type="component" value="Chromosome"/>
</dbReference>
<dbReference type="Pfam" id="PF07589">
    <property type="entry name" value="PEP-CTERM"/>
    <property type="match status" value="1"/>
</dbReference>
<accession>A0A7Z2VX41</accession>
<evidence type="ECO:0000313" key="3">
    <source>
        <dbReference type="EMBL" id="QJE00814.1"/>
    </source>
</evidence>
<protein>
    <submittedName>
        <fullName evidence="3">PEP-CTERM sorting domain-containing protein</fullName>
    </submittedName>
</protein>
<keyword evidence="4" id="KW-1185">Reference proteome</keyword>
<organism evidence="3 4">
    <name type="scientific">Massilia forsythiae</name>
    <dbReference type="NCBI Taxonomy" id="2728020"/>
    <lineage>
        <taxon>Bacteria</taxon>
        <taxon>Pseudomonadati</taxon>
        <taxon>Pseudomonadota</taxon>
        <taxon>Betaproteobacteria</taxon>
        <taxon>Burkholderiales</taxon>
        <taxon>Oxalobacteraceae</taxon>
        <taxon>Telluria group</taxon>
        <taxon>Massilia</taxon>
    </lineage>
</organism>
<gene>
    <name evidence="3" type="ORF">HH212_12915</name>
</gene>
<dbReference type="RefSeq" id="WP_170202845.1">
    <property type="nucleotide sequence ID" value="NZ_CP051685.1"/>
</dbReference>
<proteinExistence type="predicted"/>
<feature type="chain" id="PRO_5031216872" evidence="1">
    <location>
        <begin position="23"/>
        <end position="203"/>
    </location>
</feature>
<dbReference type="InterPro" id="IPR013424">
    <property type="entry name" value="Ice-binding_C"/>
</dbReference>
<dbReference type="AlphaFoldDB" id="A0A7Z2VX41"/>